<protein>
    <recommendedName>
        <fullName evidence="1">[Ribosomal protein bS18]-alanine N-acetyltransferase</fullName>
        <ecNumber evidence="1">2.3.1.266</ecNumber>
    </recommendedName>
</protein>
<organism evidence="3 4">
    <name type="scientific">Serpentinimonas maccroryi</name>
    <dbReference type="NCBI Taxonomy" id="1458426"/>
    <lineage>
        <taxon>Bacteria</taxon>
        <taxon>Pseudomonadati</taxon>
        <taxon>Pseudomonadota</taxon>
        <taxon>Betaproteobacteria</taxon>
        <taxon>Burkholderiales</taxon>
        <taxon>Comamonadaceae</taxon>
        <taxon>Serpentinimonas</taxon>
    </lineage>
</organism>
<evidence type="ECO:0000259" key="2">
    <source>
        <dbReference type="PROSITE" id="PS51186"/>
    </source>
</evidence>
<evidence type="ECO:0000256" key="1">
    <source>
        <dbReference type="HAMAP-Rule" id="MF_02210"/>
    </source>
</evidence>
<keyword evidence="1 3" id="KW-0808">Transferase</keyword>
<dbReference type="EMBL" id="AP014569">
    <property type="protein sequence ID" value="BAO84492.1"/>
    <property type="molecule type" value="Genomic_DNA"/>
</dbReference>
<dbReference type="STRING" id="1458426.SMCB_2264"/>
<dbReference type="Pfam" id="PF00583">
    <property type="entry name" value="Acetyltransf_1"/>
    <property type="match status" value="1"/>
</dbReference>
<proteinExistence type="inferred from homology"/>
<feature type="binding site" evidence="1">
    <location>
        <begin position="99"/>
        <end position="101"/>
    </location>
    <ligand>
        <name>acetyl-CoA</name>
        <dbReference type="ChEBI" id="CHEBI:57288"/>
    </ligand>
</feature>
<dbReference type="RefSeq" id="WP_045537086.1">
    <property type="nucleotide sequence ID" value="NZ_AP014569.1"/>
</dbReference>
<dbReference type="InterPro" id="IPR050276">
    <property type="entry name" value="MshD_Acetyltransferase"/>
</dbReference>
<dbReference type="GO" id="GO:0008999">
    <property type="term" value="F:protein-N-terminal-alanine acetyltransferase activity"/>
    <property type="evidence" value="ECO:0007669"/>
    <property type="project" value="UniProtKB-UniRule"/>
</dbReference>
<dbReference type="InterPro" id="IPR016181">
    <property type="entry name" value="Acyl_CoA_acyltransferase"/>
</dbReference>
<dbReference type="InterPro" id="IPR043690">
    <property type="entry name" value="RimI"/>
</dbReference>
<dbReference type="PANTHER" id="PTHR43617">
    <property type="entry name" value="L-AMINO ACID N-ACETYLTRANSFERASE"/>
    <property type="match status" value="1"/>
</dbReference>
<keyword evidence="1" id="KW-0012">Acyltransferase</keyword>
<reference evidence="3 4" key="1">
    <citation type="journal article" date="2014" name="Nat. Commun.">
        <title>Physiological and genomic features of highly alkaliphilic hydrogen-utilizing Betaproteobacteria from a continental serpentinizing site.</title>
        <authorList>
            <person name="Suzuki S."/>
            <person name="Kuenen J.G."/>
            <person name="Schipper K."/>
            <person name="van der Velde S."/>
            <person name="Ishii S."/>
            <person name="Wu A."/>
            <person name="Sorokin D.Y."/>
            <person name="Tenney A."/>
            <person name="Meng X.Y."/>
            <person name="Morrill P.L."/>
            <person name="Kamagata Y."/>
            <person name="Muyzer G."/>
            <person name="Nealson K.H."/>
        </authorList>
    </citation>
    <scope>NUCLEOTIDE SEQUENCE [LARGE SCALE GENOMIC DNA]</scope>
    <source>
        <strain evidence="3 4">B1</strain>
    </source>
</reference>
<sequence length="189" mass="20572">MNGVLPPGLQWAQMQAEHLEAVCALERRAHAHPWSEQLFYDSLHAGHQAQLLLCDGGTPAVEAQPVEALQPALRVPDGRLLLGYFVAQTLLDEVHLYNLAVARARQGWGGLLLQRLVAAAQAQGAQTLWLEVRASNQPALALYRRAGFESVATRRGYYPAAGGAREDALVLRLCLQPLRLTSAQLEPAA</sequence>
<dbReference type="PANTHER" id="PTHR43617:SF35">
    <property type="entry name" value="[RIBOSOMAL PROTEIN BS18]-ALANINE N-ACETYLTRANSFERASE"/>
    <property type="match status" value="1"/>
</dbReference>
<gene>
    <name evidence="1" type="primary">rimI</name>
    <name evidence="3" type="ORF">SMCB_2264</name>
</gene>
<dbReference type="AlphaFoldDB" id="A0A060NRV2"/>
<dbReference type="GO" id="GO:0005737">
    <property type="term" value="C:cytoplasm"/>
    <property type="evidence" value="ECO:0007669"/>
    <property type="project" value="UniProtKB-SubCell"/>
</dbReference>
<comment type="catalytic activity">
    <reaction evidence="1">
        <text>N-terminal L-alanyl-[ribosomal protein bS18] + acetyl-CoA = N-terminal N(alpha)-acetyl-L-alanyl-[ribosomal protein bS18] + CoA + H(+)</text>
        <dbReference type="Rhea" id="RHEA:43756"/>
        <dbReference type="Rhea" id="RHEA-COMP:10676"/>
        <dbReference type="Rhea" id="RHEA-COMP:10677"/>
        <dbReference type="ChEBI" id="CHEBI:15378"/>
        <dbReference type="ChEBI" id="CHEBI:57287"/>
        <dbReference type="ChEBI" id="CHEBI:57288"/>
        <dbReference type="ChEBI" id="CHEBI:64718"/>
        <dbReference type="ChEBI" id="CHEBI:83683"/>
        <dbReference type="EC" id="2.3.1.266"/>
    </reaction>
</comment>
<keyword evidence="1" id="KW-0963">Cytoplasm</keyword>
<comment type="similarity">
    <text evidence="1">Belongs to the acetyltransferase family. RimI subfamily.</text>
</comment>
<dbReference type="SUPFAM" id="SSF55729">
    <property type="entry name" value="Acyl-CoA N-acyltransferases (Nat)"/>
    <property type="match status" value="1"/>
</dbReference>
<accession>A0A060NRV2</accession>
<feature type="domain" description="N-acetyltransferase" evidence="2">
    <location>
        <begin position="9"/>
        <end position="176"/>
    </location>
</feature>
<dbReference type="EC" id="2.3.1.266" evidence="1"/>
<dbReference type="HAMAP" id="MF_02210">
    <property type="entry name" value="RimI"/>
    <property type="match status" value="1"/>
</dbReference>
<dbReference type="KEGG" id="cbab:SMCB_2264"/>
<evidence type="ECO:0000313" key="4">
    <source>
        <dbReference type="Proteomes" id="UP000066014"/>
    </source>
</evidence>
<feature type="binding site" evidence="1">
    <location>
        <position position="136"/>
    </location>
    <ligand>
        <name>acetyl-CoA</name>
        <dbReference type="ChEBI" id="CHEBI:57288"/>
    </ligand>
</feature>
<dbReference type="InterPro" id="IPR000182">
    <property type="entry name" value="GNAT_dom"/>
</dbReference>
<feature type="active site" description="Proton donor" evidence="1">
    <location>
        <position position="143"/>
    </location>
</feature>
<comment type="caution">
    <text evidence="1">Lacks conserved residue(s) required for the propagation of feature annotation.</text>
</comment>
<dbReference type="HOGENOM" id="CLU_013985_23_2_4"/>
<dbReference type="OrthoDB" id="9796919at2"/>
<comment type="function">
    <text evidence="1">Acetylates the N-terminal alanine of ribosomal protein bS18.</text>
</comment>
<dbReference type="Gene3D" id="3.40.630.30">
    <property type="match status" value="1"/>
</dbReference>
<comment type="subcellular location">
    <subcellularLocation>
        <location evidence="1">Cytoplasm</location>
    </subcellularLocation>
</comment>
<name>A0A060NRV2_9BURK</name>
<keyword evidence="4" id="KW-1185">Reference proteome</keyword>
<dbReference type="PROSITE" id="PS51186">
    <property type="entry name" value="GNAT"/>
    <property type="match status" value="1"/>
</dbReference>
<dbReference type="Proteomes" id="UP000066014">
    <property type="component" value="Chromosome"/>
</dbReference>
<feature type="active site" description="Proton acceptor" evidence="1">
    <location>
        <position position="131"/>
    </location>
</feature>
<evidence type="ECO:0000313" key="3">
    <source>
        <dbReference type="EMBL" id="BAO84492.1"/>
    </source>
</evidence>